<protein>
    <submittedName>
        <fullName evidence="1">Uncharacterized protein</fullName>
    </submittedName>
</protein>
<proteinExistence type="predicted"/>
<gene>
    <name evidence="1" type="ORF">AVEN_222756_1</name>
</gene>
<dbReference type="Proteomes" id="UP000499080">
    <property type="component" value="Unassembled WGS sequence"/>
</dbReference>
<comment type="caution">
    <text evidence="1">The sequence shown here is derived from an EMBL/GenBank/DDBJ whole genome shotgun (WGS) entry which is preliminary data.</text>
</comment>
<dbReference type="EMBL" id="BGPR01000042">
    <property type="protein sequence ID" value="GBL85292.1"/>
    <property type="molecule type" value="Genomic_DNA"/>
</dbReference>
<reference evidence="1 2" key="1">
    <citation type="journal article" date="2019" name="Sci. Rep.">
        <title>Orb-weaving spider Araneus ventricosus genome elucidates the spidroin gene catalogue.</title>
        <authorList>
            <person name="Kono N."/>
            <person name="Nakamura H."/>
            <person name="Ohtoshi R."/>
            <person name="Moran D.A.P."/>
            <person name="Shinohara A."/>
            <person name="Yoshida Y."/>
            <person name="Fujiwara M."/>
            <person name="Mori M."/>
            <person name="Tomita M."/>
            <person name="Arakawa K."/>
        </authorList>
    </citation>
    <scope>NUCLEOTIDE SEQUENCE [LARGE SCALE GENOMIC DNA]</scope>
</reference>
<sequence length="74" mass="8242">MAGRIDAPVKCELCRVIRFLQAEGWFEENDQCSCFLSSFTMTAKSHSEDTWSTPHSWQRPPSQCCCNPAASGAV</sequence>
<name>A0A4Y2AYX2_ARAVE</name>
<evidence type="ECO:0000313" key="1">
    <source>
        <dbReference type="EMBL" id="GBL85292.1"/>
    </source>
</evidence>
<keyword evidence="2" id="KW-1185">Reference proteome</keyword>
<accession>A0A4Y2AYX2</accession>
<dbReference type="AlphaFoldDB" id="A0A4Y2AYX2"/>
<organism evidence="1 2">
    <name type="scientific">Araneus ventricosus</name>
    <name type="common">Orbweaver spider</name>
    <name type="synonym">Epeira ventricosa</name>
    <dbReference type="NCBI Taxonomy" id="182803"/>
    <lineage>
        <taxon>Eukaryota</taxon>
        <taxon>Metazoa</taxon>
        <taxon>Ecdysozoa</taxon>
        <taxon>Arthropoda</taxon>
        <taxon>Chelicerata</taxon>
        <taxon>Arachnida</taxon>
        <taxon>Araneae</taxon>
        <taxon>Araneomorphae</taxon>
        <taxon>Entelegynae</taxon>
        <taxon>Araneoidea</taxon>
        <taxon>Araneidae</taxon>
        <taxon>Araneus</taxon>
    </lineage>
</organism>
<evidence type="ECO:0000313" key="2">
    <source>
        <dbReference type="Proteomes" id="UP000499080"/>
    </source>
</evidence>